<feature type="region of interest" description="Disordered" evidence="1">
    <location>
        <begin position="61"/>
        <end position="101"/>
    </location>
</feature>
<name>A0A0C9TTJ8_SPHS4</name>
<gene>
    <name evidence="2" type="ORF">M422DRAFT_72238</name>
</gene>
<accession>A0A0C9TTJ8</accession>
<proteinExistence type="predicted"/>
<dbReference type="AlphaFoldDB" id="A0A0C9TTJ8"/>
<evidence type="ECO:0000313" key="3">
    <source>
        <dbReference type="Proteomes" id="UP000054279"/>
    </source>
</evidence>
<dbReference type="Proteomes" id="UP000054279">
    <property type="component" value="Unassembled WGS sequence"/>
</dbReference>
<dbReference type="HOGENOM" id="CLU_2293499_0_0_1"/>
<organism evidence="2 3">
    <name type="scientific">Sphaerobolus stellatus (strain SS14)</name>
    <dbReference type="NCBI Taxonomy" id="990650"/>
    <lineage>
        <taxon>Eukaryota</taxon>
        <taxon>Fungi</taxon>
        <taxon>Dikarya</taxon>
        <taxon>Basidiomycota</taxon>
        <taxon>Agaricomycotina</taxon>
        <taxon>Agaricomycetes</taxon>
        <taxon>Phallomycetidae</taxon>
        <taxon>Geastrales</taxon>
        <taxon>Sphaerobolaceae</taxon>
        <taxon>Sphaerobolus</taxon>
    </lineage>
</organism>
<sequence length="101" mass="11030">MEPEDAVAPISPPIPTPSFLLPPLLSTKRRVSVVPPTSFTSVLASENKAERLAAEKELMAMMDPPSEVGSPDRLTNPSRRSKNSRGWAEQNFEEADARIVS</sequence>
<keyword evidence="3" id="KW-1185">Reference proteome</keyword>
<evidence type="ECO:0000313" key="2">
    <source>
        <dbReference type="EMBL" id="KIJ25194.1"/>
    </source>
</evidence>
<evidence type="ECO:0000256" key="1">
    <source>
        <dbReference type="SAM" id="MobiDB-lite"/>
    </source>
</evidence>
<dbReference type="EMBL" id="KN837428">
    <property type="protein sequence ID" value="KIJ25194.1"/>
    <property type="molecule type" value="Genomic_DNA"/>
</dbReference>
<reference evidence="2 3" key="1">
    <citation type="submission" date="2014-06" db="EMBL/GenBank/DDBJ databases">
        <title>Evolutionary Origins and Diversification of the Mycorrhizal Mutualists.</title>
        <authorList>
            <consortium name="DOE Joint Genome Institute"/>
            <consortium name="Mycorrhizal Genomics Consortium"/>
            <person name="Kohler A."/>
            <person name="Kuo A."/>
            <person name="Nagy L.G."/>
            <person name="Floudas D."/>
            <person name="Copeland A."/>
            <person name="Barry K.W."/>
            <person name="Cichocki N."/>
            <person name="Veneault-Fourrey C."/>
            <person name="LaButti K."/>
            <person name="Lindquist E.A."/>
            <person name="Lipzen A."/>
            <person name="Lundell T."/>
            <person name="Morin E."/>
            <person name="Murat C."/>
            <person name="Riley R."/>
            <person name="Ohm R."/>
            <person name="Sun H."/>
            <person name="Tunlid A."/>
            <person name="Henrissat B."/>
            <person name="Grigoriev I.V."/>
            <person name="Hibbett D.S."/>
            <person name="Martin F."/>
        </authorList>
    </citation>
    <scope>NUCLEOTIDE SEQUENCE [LARGE SCALE GENOMIC DNA]</scope>
    <source>
        <strain evidence="2 3">SS14</strain>
    </source>
</reference>
<protein>
    <submittedName>
        <fullName evidence="2">Uncharacterized protein</fullName>
    </submittedName>
</protein>